<dbReference type="EMBL" id="ACYH01000011">
    <property type="protein sequence ID" value="EEV21408.1"/>
    <property type="molecule type" value="Genomic_DNA"/>
</dbReference>
<name>C8PMJ1_9SPIR</name>
<gene>
    <name evidence="1" type="ORF">TREVI0001_0606</name>
</gene>
<comment type="caution">
    <text evidence="1">The sequence shown here is derived from an EMBL/GenBank/DDBJ whole genome shotgun (WGS) entry which is preliminary data.</text>
</comment>
<organism evidence="1 2">
    <name type="scientific">Treponema vincentii ATCC 35580</name>
    <dbReference type="NCBI Taxonomy" id="596324"/>
    <lineage>
        <taxon>Bacteria</taxon>
        <taxon>Pseudomonadati</taxon>
        <taxon>Spirochaetota</taxon>
        <taxon>Spirochaetia</taxon>
        <taxon>Spirochaetales</taxon>
        <taxon>Treponemataceae</taxon>
        <taxon>Treponema</taxon>
    </lineage>
</organism>
<dbReference type="STRING" id="596324.TREVI0001_0606"/>
<proteinExistence type="predicted"/>
<protein>
    <submittedName>
        <fullName evidence="1">Uncharacterized protein</fullName>
    </submittedName>
</protein>
<dbReference type="Proteomes" id="UP000004509">
    <property type="component" value="Unassembled WGS sequence"/>
</dbReference>
<evidence type="ECO:0000313" key="2">
    <source>
        <dbReference type="Proteomes" id="UP000004509"/>
    </source>
</evidence>
<dbReference type="AlphaFoldDB" id="C8PMJ1"/>
<reference evidence="1 2" key="1">
    <citation type="submission" date="2009-07" db="EMBL/GenBank/DDBJ databases">
        <authorList>
            <person name="Madupu R."/>
            <person name="Sebastian Y."/>
            <person name="Durkin A.S."/>
            <person name="Torralba M."/>
            <person name="Methe B."/>
            <person name="Sutton G.G."/>
            <person name="Strausberg R.L."/>
            <person name="Nelson K.E."/>
        </authorList>
    </citation>
    <scope>NUCLEOTIDE SEQUENCE [LARGE SCALE GENOMIC DNA]</scope>
    <source>
        <strain evidence="1 2">ATCC 35580</strain>
    </source>
</reference>
<sequence>MQDVFIPPISMWSIKEPCGFEKWYEYRRRICIAGRKVVQSLR</sequence>
<evidence type="ECO:0000313" key="1">
    <source>
        <dbReference type="EMBL" id="EEV21408.1"/>
    </source>
</evidence>
<accession>C8PMJ1</accession>